<dbReference type="PROSITE" id="PS51012">
    <property type="entry name" value="ABC_TM2"/>
    <property type="match status" value="1"/>
</dbReference>
<evidence type="ECO:0000256" key="1">
    <source>
        <dbReference type="SAM" id="Phobius"/>
    </source>
</evidence>
<dbReference type="EMBL" id="BART01016637">
    <property type="protein sequence ID" value="GAG84268.1"/>
    <property type="molecule type" value="Genomic_DNA"/>
</dbReference>
<organism evidence="3">
    <name type="scientific">marine sediment metagenome</name>
    <dbReference type="NCBI Taxonomy" id="412755"/>
    <lineage>
        <taxon>unclassified sequences</taxon>
        <taxon>metagenomes</taxon>
        <taxon>ecological metagenomes</taxon>
    </lineage>
</organism>
<accession>X1BJJ9</accession>
<sequence length="85" mass="10069">MIFWFSCITYPYELFPVVLQNMINLNPLYYLFDLIRYAWLEDDILLTLSIHFINLVIMILIAVILPILGVIIFNKAYKKYGISGY</sequence>
<keyword evidence="1" id="KW-0472">Membrane</keyword>
<evidence type="ECO:0000259" key="2">
    <source>
        <dbReference type="PROSITE" id="PS51012"/>
    </source>
</evidence>
<reference evidence="3" key="1">
    <citation type="journal article" date="2014" name="Front. Microbiol.">
        <title>High frequency of phylogenetically diverse reductive dehalogenase-homologous genes in deep subseafloor sedimentary metagenomes.</title>
        <authorList>
            <person name="Kawai M."/>
            <person name="Futagami T."/>
            <person name="Toyoda A."/>
            <person name="Takaki Y."/>
            <person name="Nishi S."/>
            <person name="Hori S."/>
            <person name="Arai W."/>
            <person name="Tsubouchi T."/>
            <person name="Morono Y."/>
            <person name="Uchiyama I."/>
            <person name="Ito T."/>
            <person name="Fujiyama A."/>
            <person name="Inagaki F."/>
            <person name="Takami H."/>
        </authorList>
    </citation>
    <scope>NUCLEOTIDE SEQUENCE</scope>
    <source>
        <strain evidence="3">Expedition CK06-06</strain>
    </source>
</reference>
<comment type="caution">
    <text evidence="3">The sequence shown here is derived from an EMBL/GenBank/DDBJ whole genome shotgun (WGS) entry which is preliminary data.</text>
</comment>
<feature type="domain" description="ABC transmembrane type-2" evidence="2">
    <location>
        <begin position="1"/>
        <end position="76"/>
    </location>
</feature>
<dbReference type="InterPro" id="IPR047817">
    <property type="entry name" value="ABC2_TM_bact-type"/>
</dbReference>
<keyword evidence="1" id="KW-1133">Transmembrane helix</keyword>
<gene>
    <name evidence="3" type="ORF">S01H4_31939</name>
</gene>
<keyword evidence="1" id="KW-0812">Transmembrane</keyword>
<protein>
    <recommendedName>
        <fullName evidence="2">ABC transmembrane type-2 domain-containing protein</fullName>
    </recommendedName>
</protein>
<name>X1BJJ9_9ZZZZ</name>
<feature type="transmembrane region" description="Helical" evidence="1">
    <location>
        <begin position="52"/>
        <end position="73"/>
    </location>
</feature>
<feature type="transmembrane region" description="Helical" evidence="1">
    <location>
        <begin position="12"/>
        <end position="32"/>
    </location>
</feature>
<dbReference type="AlphaFoldDB" id="X1BJJ9"/>
<proteinExistence type="predicted"/>
<evidence type="ECO:0000313" key="3">
    <source>
        <dbReference type="EMBL" id="GAG84268.1"/>
    </source>
</evidence>